<evidence type="ECO:0000259" key="4">
    <source>
        <dbReference type="Pfam" id="PF13649"/>
    </source>
</evidence>
<reference evidence="5 6" key="2">
    <citation type="journal article" date="2009" name="Genome Res.">
        <title>Ortho-proteogenomics: multiple proteomes investigation through orthology and a new MS-based protocol.</title>
        <authorList>
            <person name="Gallien S."/>
            <person name="Perrodou E."/>
            <person name="Carapito C."/>
            <person name="Deshayes C."/>
            <person name="Reyrat J.M."/>
            <person name="Van Dorsselaer A."/>
            <person name="Poch O."/>
            <person name="Schaeffer C."/>
            <person name="Lecompte O."/>
        </authorList>
    </citation>
    <scope>NUCLEOTIDE SEQUENCE [LARGE SCALE GENOMIC DNA]</scope>
    <source>
        <strain evidence="6">ATCC 700084 / mc(2)155</strain>
    </source>
</reference>
<dbReference type="Proteomes" id="UP000006158">
    <property type="component" value="Chromosome"/>
</dbReference>
<sequence length="220" mass="23727">MSFRLKTGDMDTTPTRELFDEAYESRTAPWVIGEPQPAVVELERAGLIRSRVLDVGCGAGEHTILLTRLGYDVLGIDFSPQAIEMARENARGRGVDARFAVGDAMALGDLGDGAYDTILDSALFHIFDDADRQTYVASLHAGCRPGGTVHILALSDAGRGFGPEVSEEQIRKAFGDGWDLEALETTTYRGVVGPVHAEAIGLPVGTQVDEPAWLARARRL</sequence>
<feature type="domain" description="Methyltransferase" evidence="4">
    <location>
        <begin position="52"/>
        <end position="147"/>
    </location>
</feature>
<evidence type="ECO:0000313" key="5">
    <source>
        <dbReference type="EMBL" id="AFP38493.1"/>
    </source>
</evidence>
<reference evidence="5 6" key="1">
    <citation type="journal article" date="2007" name="Genome Biol.">
        <title>Interrupted coding sequences in Mycobacterium smegmatis: authentic mutations or sequencing errors?</title>
        <authorList>
            <person name="Deshayes C."/>
            <person name="Perrodou E."/>
            <person name="Gallien S."/>
            <person name="Euphrasie D."/>
            <person name="Schaeffer C."/>
            <person name="Van-Dorsselaer A."/>
            <person name="Poch O."/>
            <person name="Lecompte O."/>
            <person name="Reyrat J.M."/>
        </authorList>
    </citation>
    <scope>NUCLEOTIDE SEQUENCE [LARGE SCALE GENOMIC DNA]</scope>
    <source>
        <strain evidence="6">ATCC 700084 / mc(2)155</strain>
    </source>
</reference>
<dbReference type="GO" id="GO:0032259">
    <property type="term" value="P:methylation"/>
    <property type="evidence" value="ECO:0007669"/>
    <property type="project" value="UniProtKB-KW"/>
</dbReference>
<dbReference type="PANTHER" id="PTHR43464:SF19">
    <property type="entry name" value="UBIQUINONE BIOSYNTHESIS O-METHYLTRANSFERASE, MITOCHONDRIAL"/>
    <property type="match status" value="1"/>
</dbReference>
<organism evidence="5 6">
    <name type="scientific">Mycolicibacterium smegmatis (strain ATCC 700084 / mc(2)155)</name>
    <name type="common">Mycobacterium smegmatis</name>
    <dbReference type="NCBI Taxonomy" id="246196"/>
    <lineage>
        <taxon>Bacteria</taxon>
        <taxon>Bacillati</taxon>
        <taxon>Actinomycetota</taxon>
        <taxon>Actinomycetes</taxon>
        <taxon>Mycobacteriales</taxon>
        <taxon>Mycobacteriaceae</taxon>
        <taxon>Mycolicibacterium</taxon>
    </lineage>
</organism>
<dbReference type="InterPro" id="IPR029063">
    <property type="entry name" value="SAM-dependent_MTases_sf"/>
</dbReference>
<dbReference type="Pfam" id="PF13649">
    <property type="entry name" value="Methyltransf_25"/>
    <property type="match status" value="1"/>
</dbReference>
<proteinExistence type="predicted"/>
<evidence type="ECO:0000313" key="6">
    <source>
        <dbReference type="Proteomes" id="UP000006158"/>
    </source>
</evidence>
<dbReference type="SUPFAM" id="SSF53335">
    <property type="entry name" value="S-adenosyl-L-methionine-dependent methyltransferases"/>
    <property type="match status" value="1"/>
</dbReference>
<gene>
    <name evidence="5" type="ordered locus">MSMEI_2022</name>
</gene>
<dbReference type="Gene3D" id="3.40.50.150">
    <property type="entry name" value="Vaccinia Virus protein VP39"/>
    <property type="match status" value="1"/>
</dbReference>
<dbReference type="GO" id="GO:0008168">
    <property type="term" value="F:methyltransferase activity"/>
    <property type="evidence" value="ECO:0007669"/>
    <property type="project" value="UniProtKB-KW"/>
</dbReference>
<name>I7FI85_MYCS2</name>
<dbReference type="EMBL" id="CP001663">
    <property type="protein sequence ID" value="AFP38493.1"/>
    <property type="molecule type" value="Genomic_DNA"/>
</dbReference>
<dbReference type="PANTHER" id="PTHR43464">
    <property type="entry name" value="METHYLTRANSFERASE"/>
    <property type="match status" value="1"/>
</dbReference>
<keyword evidence="1 5" id="KW-0489">Methyltransferase</keyword>
<accession>I7FI85</accession>
<dbReference type="KEGG" id="msg:MSMEI_2022"/>
<dbReference type="AlphaFoldDB" id="I7FI85"/>
<evidence type="ECO:0000256" key="3">
    <source>
        <dbReference type="ARBA" id="ARBA00022691"/>
    </source>
</evidence>
<keyword evidence="2" id="KW-0808">Transferase</keyword>
<protein>
    <submittedName>
        <fullName evidence="5">Methyltransferase type 11</fullName>
    </submittedName>
</protein>
<evidence type="ECO:0000256" key="1">
    <source>
        <dbReference type="ARBA" id="ARBA00022603"/>
    </source>
</evidence>
<keyword evidence="3" id="KW-0949">S-adenosyl-L-methionine</keyword>
<evidence type="ECO:0000256" key="2">
    <source>
        <dbReference type="ARBA" id="ARBA00022679"/>
    </source>
</evidence>
<dbReference type="CDD" id="cd02440">
    <property type="entry name" value="AdoMet_MTases"/>
    <property type="match status" value="1"/>
</dbReference>
<dbReference type="InterPro" id="IPR041698">
    <property type="entry name" value="Methyltransf_25"/>
</dbReference>
<dbReference type="PATRIC" id="fig|246196.56.peg.2075"/>